<dbReference type="AlphaFoldDB" id="A0A2W1N2F3"/>
<dbReference type="SUPFAM" id="SSF54427">
    <property type="entry name" value="NTF2-like"/>
    <property type="match status" value="1"/>
</dbReference>
<dbReference type="Gene3D" id="3.10.450.50">
    <property type="match status" value="1"/>
</dbReference>
<name>A0A2W1N2F3_9FLAO</name>
<evidence type="ECO:0000259" key="2">
    <source>
        <dbReference type="Pfam" id="PF13474"/>
    </source>
</evidence>
<comment type="caution">
    <text evidence="3">The sequence shown here is derived from an EMBL/GenBank/DDBJ whole genome shotgun (WGS) entry which is preliminary data.</text>
</comment>
<accession>A0A2W1N2F3</accession>
<keyword evidence="1" id="KW-0732">Signal</keyword>
<keyword evidence="4" id="KW-1185">Reference proteome</keyword>
<feature type="domain" description="SnoaL-like" evidence="2">
    <location>
        <begin position="33"/>
        <end position="142"/>
    </location>
</feature>
<organism evidence="3 4">
    <name type="scientific">Putridiphycobacter roseus</name>
    <dbReference type="NCBI Taxonomy" id="2219161"/>
    <lineage>
        <taxon>Bacteria</taxon>
        <taxon>Pseudomonadati</taxon>
        <taxon>Bacteroidota</taxon>
        <taxon>Flavobacteriia</taxon>
        <taxon>Flavobacteriales</taxon>
        <taxon>Crocinitomicaceae</taxon>
        <taxon>Putridiphycobacter</taxon>
    </lineage>
</organism>
<dbReference type="Pfam" id="PF13474">
    <property type="entry name" value="SnoaL_3"/>
    <property type="match status" value="1"/>
</dbReference>
<dbReference type="EMBL" id="QKSB01000001">
    <property type="protein sequence ID" value="PZE18477.1"/>
    <property type="molecule type" value="Genomic_DNA"/>
</dbReference>
<dbReference type="RefSeq" id="WP_111061377.1">
    <property type="nucleotide sequence ID" value="NZ_JBHUCU010000007.1"/>
</dbReference>
<dbReference type="OrthoDB" id="271716at2"/>
<reference evidence="3 4" key="1">
    <citation type="submission" date="2018-06" db="EMBL/GenBank/DDBJ databases">
        <title>The draft genome sequence of Crocinitomix sp. SM1701.</title>
        <authorList>
            <person name="Zhang X."/>
        </authorList>
    </citation>
    <scope>NUCLEOTIDE SEQUENCE [LARGE SCALE GENOMIC DNA]</scope>
    <source>
        <strain evidence="3 4">SM1701</strain>
    </source>
</reference>
<feature type="chain" id="PRO_5016001072" description="SnoaL-like domain-containing protein" evidence="1">
    <location>
        <begin position="25"/>
        <end position="156"/>
    </location>
</feature>
<proteinExistence type="predicted"/>
<dbReference type="Proteomes" id="UP000249248">
    <property type="component" value="Unassembled WGS sequence"/>
</dbReference>
<protein>
    <recommendedName>
        <fullName evidence="2">SnoaL-like domain-containing protein</fullName>
    </recommendedName>
</protein>
<evidence type="ECO:0000256" key="1">
    <source>
        <dbReference type="SAM" id="SignalP"/>
    </source>
</evidence>
<dbReference type="InterPro" id="IPR037401">
    <property type="entry name" value="SnoaL-like"/>
</dbReference>
<dbReference type="PROSITE" id="PS51257">
    <property type="entry name" value="PROKAR_LIPOPROTEIN"/>
    <property type="match status" value="1"/>
</dbReference>
<feature type="signal peptide" evidence="1">
    <location>
        <begin position="1"/>
        <end position="24"/>
    </location>
</feature>
<gene>
    <name evidence="3" type="ORF">DNU06_01190</name>
</gene>
<evidence type="ECO:0000313" key="3">
    <source>
        <dbReference type="EMBL" id="PZE18477.1"/>
    </source>
</evidence>
<evidence type="ECO:0000313" key="4">
    <source>
        <dbReference type="Proteomes" id="UP000249248"/>
    </source>
</evidence>
<dbReference type="InterPro" id="IPR032710">
    <property type="entry name" value="NTF2-like_dom_sf"/>
</dbReference>
<sequence>MKEIKRYSLICSLLIMFACGPANTVNKEKLDEQMDKWHQDVATFQLDAYFDFMHSSFIFLGTDPSERWTKEAFYTFAKPYFDKKSTWDFKVNWRNWYFSKDGKIAWFEESLDTWMEECRGSGVLIYEDSKWQIAHYNLAVLIENDKIKDFISLRKK</sequence>